<sequence length="406" mass="45031">MRVLLLTQWFDPEPVPKGLAFARELVRQGCKVEVVTGFPNYPGGKLYSGYRIRPIQREEVDGVRITRVPLYPSHDSSAIRRIANYASFSASLLFYTLFVARKADVIYAYHPPLTVGVAAGLIRLLRRIPVVYDIQDMWPDSLRASGMLGNEKILARVEKVCQWVYRTVDKIVVLSPGFKSLLVSRGVDARKIEVIYNWCDESSIFDTTKDISQKNYLPEGFNILFAGTMGKGQGLTAVLDAAAIVRDSAPKIRFVFLGSGTECEPLKEKARSIGLQNVLFLPRVPMTEVGPLLQAADALLVHLKNDALYHVTIPSKTQAYMAAGKPVLMAVSGDAASLIEKARCGVTAFSEDPLSIAEAAMKLAKLQTSDLVEMGKRGQDHYWKDLSLSTGVSRFKEIFLDITRDR</sequence>
<evidence type="ECO:0000259" key="1">
    <source>
        <dbReference type="Pfam" id="PF00534"/>
    </source>
</evidence>
<protein>
    <submittedName>
        <fullName evidence="3">Glycosyltransferase family 4 protein</fullName>
    </submittedName>
</protein>
<dbReference type="PANTHER" id="PTHR12526:SF622">
    <property type="entry name" value="GLYCOSYLTRANSFERASE (GROUP I)"/>
    <property type="match status" value="1"/>
</dbReference>
<dbReference type="EMBL" id="VYSB01000014">
    <property type="protein sequence ID" value="MYZ53005.1"/>
    <property type="molecule type" value="Genomic_DNA"/>
</dbReference>
<dbReference type="Pfam" id="PF13579">
    <property type="entry name" value="Glyco_trans_4_4"/>
    <property type="match status" value="1"/>
</dbReference>
<dbReference type="RefSeq" id="WP_161125700.1">
    <property type="nucleotide sequence ID" value="NZ_VYSB01000014.1"/>
</dbReference>
<dbReference type="PANTHER" id="PTHR12526">
    <property type="entry name" value="GLYCOSYLTRANSFERASE"/>
    <property type="match status" value="1"/>
</dbReference>
<dbReference type="Pfam" id="PF00534">
    <property type="entry name" value="Glycos_transf_1"/>
    <property type="match status" value="1"/>
</dbReference>
<evidence type="ECO:0000313" key="3">
    <source>
        <dbReference type="EMBL" id="MYZ53005.1"/>
    </source>
</evidence>
<reference evidence="3 4" key="1">
    <citation type="submission" date="2019-09" db="EMBL/GenBank/DDBJ databases">
        <title>Identification of Malikia spinosa a prominent benzene-, toluene-, and ethylbenzene-degrading bacterium: enrichment, isolation and whole genome sequencing.</title>
        <authorList>
            <person name="Tancsics A."/>
            <person name="Revesz F."/>
            <person name="Kriszt B."/>
        </authorList>
    </citation>
    <scope>NUCLEOTIDE SEQUENCE [LARGE SCALE GENOMIC DNA]</scope>
    <source>
        <strain evidence="3 4">AB6</strain>
    </source>
</reference>
<feature type="domain" description="Glycosyl transferase family 1" evidence="1">
    <location>
        <begin position="214"/>
        <end position="379"/>
    </location>
</feature>
<comment type="caution">
    <text evidence="3">The sequence shown here is derived from an EMBL/GenBank/DDBJ whole genome shotgun (WGS) entry which is preliminary data.</text>
</comment>
<dbReference type="InterPro" id="IPR001296">
    <property type="entry name" value="Glyco_trans_1"/>
</dbReference>
<organism evidence="3 4">
    <name type="scientific">Malikia spinosa</name>
    <dbReference type="NCBI Taxonomy" id="86180"/>
    <lineage>
        <taxon>Bacteria</taxon>
        <taxon>Pseudomonadati</taxon>
        <taxon>Pseudomonadota</taxon>
        <taxon>Betaproteobacteria</taxon>
        <taxon>Burkholderiales</taxon>
        <taxon>Comamonadaceae</taxon>
        <taxon>Malikia</taxon>
    </lineage>
</organism>
<dbReference type="InterPro" id="IPR028098">
    <property type="entry name" value="Glyco_trans_4-like_N"/>
</dbReference>
<accession>A0A7C9NBU0</accession>
<gene>
    <name evidence="3" type="ORF">F5985_12895</name>
</gene>
<keyword evidence="3" id="KW-0808">Transferase</keyword>
<evidence type="ECO:0000259" key="2">
    <source>
        <dbReference type="Pfam" id="PF13579"/>
    </source>
</evidence>
<dbReference type="Proteomes" id="UP000481947">
    <property type="component" value="Unassembled WGS sequence"/>
</dbReference>
<evidence type="ECO:0000313" key="4">
    <source>
        <dbReference type="Proteomes" id="UP000481947"/>
    </source>
</evidence>
<dbReference type="Gene3D" id="3.40.50.2000">
    <property type="entry name" value="Glycogen Phosphorylase B"/>
    <property type="match status" value="2"/>
</dbReference>
<feature type="domain" description="Glycosyltransferase subfamily 4-like N-terminal" evidence="2">
    <location>
        <begin position="21"/>
        <end position="198"/>
    </location>
</feature>
<name>A0A7C9NBU0_9BURK</name>
<dbReference type="AlphaFoldDB" id="A0A7C9NBU0"/>
<dbReference type="CDD" id="cd03794">
    <property type="entry name" value="GT4_WbuB-like"/>
    <property type="match status" value="1"/>
</dbReference>
<proteinExistence type="predicted"/>
<dbReference type="SUPFAM" id="SSF53756">
    <property type="entry name" value="UDP-Glycosyltransferase/glycogen phosphorylase"/>
    <property type="match status" value="1"/>
</dbReference>
<dbReference type="GO" id="GO:0016757">
    <property type="term" value="F:glycosyltransferase activity"/>
    <property type="evidence" value="ECO:0007669"/>
    <property type="project" value="InterPro"/>
</dbReference>